<dbReference type="SUPFAM" id="SSF48225">
    <property type="entry name" value="Seven-hairpin glycosidases"/>
    <property type="match status" value="1"/>
</dbReference>
<evidence type="ECO:0000256" key="6">
    <source>
        <dbReference type="ARBA" id="ARBA00022723"/>
    </source>
</evidence>
<feature type="disulfide bond" evidence="20">
    <location>
        <begin position="372"/>
        <end position="402"/>
    </location>
</feature>
<evidence type="ECO:0000256" key="4">
    <source>
        <dbReference type="ARBA" id="ARBA00007658"/>
    </source>
</evidence>
<keyword evidence="15 21" id="KW-0326">Glycosidase</keyword>
<dbReference type="GO" id="GO:0000139">
    <property type="term" value="C:Golgi membrane"/>
    <property type="evidence" value="ECO:0007669"/>
    <property type="project" value="UniProtKB-SubCell"/>
</dbReference>
<dbReference type="GeneID" id="9685990"/>
<keyword evidence="6 19" id="KW-0479">Metal-binding</keyword>
<evidence type="ECO:0000256" key="13">
    <source>
        <dbReference type="ARBA" id="ARBA00023157"/>
    </source>
</evidence>
<dbReference type="GO" id="GO:0004571">
    <property type="term" value="F:mannosyl-oligosaccharide 1,2-alpha-mannosidase activity"/>
    <property type="evidence" value="ECO:0007669"/>
    <property type="project" value="UniProtKB-EC"/>
</dbReference>
<dbReference type="GO" id="GO:0005975">
    <property type="term" value="P:carbohydrate metabolic process"/>
    <property type="evidence" value="ECO:0007669"/>
    <property type="project" value="InterPro"/>
</dbReference>
<keyword evidence="23" id="KW-1185">Reference proteome</keyword>
<evidence type="ECO:0000256" key="17">
    <source>
        <dbReference type="ARBA" id="ARBA00048605"/>
    </source>
</evidence>
<evidence type="ECO:0000256" key="18">
    <source>
        <dbReference type="PIRSR" id="PIRSR601382-1"/>
    </source>
</evidence>
<dbReference type="STRING" id="564608.C1MYC5"/>
<evidence type="ECO:0000256" key="11">
    <source>
        <dbReference type="ARBA" id="ARBA00023034"/>
    </source>
</evidence>
<comment type="catalytic activity">
    <reaction evidence="16">
        <text>N(4)-(alpha-D-Man-(1-&gt;2)-alpha-D-Man-(1-&gt;2)-alpha-D-Man-(1-&gt;3)-[alpha-D-Man-(1-&gt;3)-[alpha-D-Man-(1-&gt;2)-alpha-D-Man-(1-&gt;6)]-alpha-D-Man-(1-&gt;6)]-beta-D-Man-(1-&gt;4)-beta-D-GlcNAc-(1-&gt;4)-beta-D-GlcNAc)-L-asparaginyl-[protein] (N-glucan mannose isomer 8A1,2,3B1,3) + 3 H2O = N(4)-(alpha-D-Man-(1-&gt;3)-[alpha-D-Man-(1-&gt;3)-[alpha-D-Man-(1-&gt;6)]-alpha-D-Man-(1-&gt;6)]-beta-D-Man-(1-&gt;4)-beta-D-GlcNAc-(1-&gt;4)-beta-D-GlcNAc)-L-asparaginyl-[protein] (N-glucan mannose isomer 5A1,2) + 3 beta-D-mannose</text>
        <dbReference type="Rhea" id="RHEA:56028"/>
        <dbReference type="Rhea" id="RHEA-COMP:14358"/>
        <dbReference type="Rhea" id="RHEA-COMP:14367"/>
        <dbReference type="ChEBI" id="CHEBI:15377"/>
        <dbReference type="ChEBI" id="CHEBI:28563"/>
        <dbReference type="ChEBI" id="CHEBI:59087"/>
        <dbReference type="ChEBI" id="CHEBI:60628"/>
        <dbReference type="EC" id="3.2.1.113"/>
    </reaction>
</comment>
<keyword evidence="5" id="KW-0812">Transmembrane</keyword>
<dbReference type="EC" id="3.2.1.-" evidence="21"/>
<dbReference type="GO" id="GO:0009100">
    <property type="term" value="P:glycoprotein metabolic process"/>
    <property type="evidence" value="ECO:0007669"/>
    <property type="project" value="UniProtKB-ARBA"/>
</dbReference>
<dbReference type="InterPro" id="IPR001382">
    <property type="entry name" value="Glyco_hydro_47"/>
</dbReference>
<evidence type="ECO:0000256" key="12">
    <source>
        <dbReference type="ARBA" id="ARBA00023136"/>
    </source>
</evidence>
<evidence type="ECO:0000256" key="3">
    <source>
        <dbReference type="ARBA" id="ARBA00004922"/>
    </source>
</evidence>
<name>C1MYC5_MICPC</name>
<feature type="active site" description="Proton donor" evidence="18">
    <location>
        <position position="170"/>
    </location>
</feature>
<dbReference type="GO" id="GO:0005783">
    <property type="term" value="C:endoplasmic reticulum"/>
    <property type="evidence" value="ECO:0007669"/>
    <property type="project" value="TreeGrafter"/>
</dbReference>
<dbReference type="KEGG" id="mpp:MICPUCDRAFT_18963"/>
<dbReference type="Pfam" id="PF01532">
    <property type="entry name" value="Glyco_hydro_47"/>
    <property type="match status" value="1"/>
</dbReference>
<dbReference type="OMA" id="WRMFKNI"/>
<evidence type="ECO:0000256" key="9">
    <source>
        <dbReference type="ARBA" id="ARBA00022968"/>
    </source>
</evidence>
<dbReference type="InterPro" id="IPR050749">
    <property type="entry name" value="Glycosyl_Hydrolase_47"/>
</dbReference>
<keyword evidence="13 20" id="KW-1015">Disulfide bond</keyword>
<evidence type="ECO:0000256" key="21">
    <source>
        <dbReference type="RuleBase" id="RU361193"/>
    </source>
</evidence>
<evidence type="ECO:0000256" key="10">
    <source>
        <dbReference type="ARBA" id="ARBA00022989"/>
    </source>
</evidence>
<keyword evidence="10" id="KW-1133">Transmembrane helix</keyword>
<dbReference type="PANTHER" id="PTHR11742">
    <property type="entry name" value="MANNOSYL-OLIGOSACCHARIDE ALPHA-1,2-MANNOSIDASE-RELATED"/>
    <property type="match status" value="1"/>
</dbReference>
<dbReference type="PRINTS" id="PR00747">
    <property type="entry name" value="GLYHDRLASE47"/>
</dbReference>
<feature type="active site" description="Proton donor" evidence="18">
    <location>
        <position position="416"/>
    </location>
</feature>
<keyword evidence="14" id="KW-0325">Glycoprotein</keyword>
<comment type="catalytic activity">
    <reaction evidence="17">
        <text>N(4)-(alpha-D-Man-(1-&gt;2)-alpha-D-Man-(1-&gt;2)-alpha-D-Man-(1-&gt;3)-[alpha-D-Man-(1-&gt;2)-alpha-D-Man-(1-&gt;3)-[alpha-D-Man-(1-&gt;2)-alpha-D-Man-(1-&gt;6)]-alpha-D-Man-(1-&gt;6)]-beta-D-Man-(1-&gt;4)-beta-D-GlcNAc-(1-&gt;4)-beta-D-GlcNAc)-L-asparaginyl-[protein] (N-glucan mannose isomer 9A1,2,3B1,2,3) + 4 H2O = N(4)-(alpha-D-Man-(1-&gt;3)-[alpha-D-Man-(1-&gt;3)-[alpha-D-Man-(1-&gt;6)]-alpha-D-Man-(1-&gt;6)]-beta-D-Man-(1-&gt;4)-beta-D-GlcNAc-(1-&gt;4)-beta-D-GlcNAc)-L-asparaginyl-[protein] (N-glucan mannose isomer 5A1,2) + 4 beta-D-mannose</text>
        <dbReference type="Rhea" id="RHEA:56008"/>
        <dbReference type="Rhea" id="RHEA-COMP:14356"/>
        <dbReference type="Rhea" id="RHEA-COMP:14367"/>
        <dbReference type="ChEBI" id="CHEBI:15377"/>
        <dbReference type="ChEBI" id="CHEBI:28563"/>
        <dbReference type="ChEBI" id="CHEBI:59087"/>
        <dbReference type="ChEBI" id="CHEBI:139493"/>
        <dbReference type="EC" id="3.2.1.113"/>
    </reaction>
</comment>
<accession>C1MYC5</accession>
<dbReference type="OrthoDB" id="8118055at2759"/>
<dbReference type="InterPro" id="IPR012341">
    <property type="entry name" value="6hp_glycosidase-like_sf"/>
</dbReference>
<dbReference type="FunFam" id="1.50.10.10:FF:000017">
    <property type="entry name" value="alpha-1,2-Mannosidase"/>
    <property type="match status" value="1"/>
</dbReference>
<feature type="binding site" evidence="19">
    <location>
        <position position="534"/>
    </location>
    <ligand>
        <name>Ca(2+)</name>
        <dbReference type="ChEBI" id="CHEBI:29108"/>
    </ligand>
</feature>
<dbReference type="InterPro" id="IPR036026">
    <property type="entry name" value="Seven-hairpin_glycosidases"/>
</dbReference>
<dbReference type="GO" id="GO:0005509">
    <property type="term" value="F:calcium ion binding"/>
    <property type="evidence" value="ECO:0007669"/>
    <property type="project" value="InterPro"/>
</dbReference>
<keyword evidence="9" id="KW-0735">Signal-anchor</keyword>
<sequence length="555" mass="62180">MTKQDARAEATAREEEAKIFSAPAPTDAAVSAARRDSERLAPAKEWSFPLPRRNDRGVVVTGDGGAAAKRGDVPYGGWARDIVADVARRDAVRDATRDAYAHYEKYAFGDDELRPRAKLGKNAFGGLGATIVDSLDTLWIMGLSDEYGRAREWVSRRLSFDVDRDASVFETTIRVLGGVLAAYDLSGDEMYINKATNLATRLKPAFATASGIPYPIVNLKTGRAKHPGWAHGSSPLAEFGTLSLEFVSLSDRVGDPRWSDLAETPIAKVQSVRGDVGTVPRGLYPMSIDPGKLKWSSGAVSFGAMGDSFFEYLLKTYVMGGRTRELRGWSDMWDESMRAMLEHLVFPGEEEGTKYVAEWNGRAHHKMDHLACFVGGMLVLGAHGSDMEKEYVAAAAEITKMCYRMYTSQPTMLAPEVVSFAKYEKENGGTPRGRRMVNQVNHNLQRPETIESIFYMYRKTGDPMYREWAWNMFCAMRKHYKTDSGWAGIKDVRRDPPTNDDTMQSFFIAETMKYMYLIFADGDVIDLDEWVFNTEAHPLKVKPRRETLVPPYKYS</sequence>
<gene>
    <name evidence="22" type="ORF">MICPUCDRAFT_18963</name>
</gene>
<evidence type="ECO:0000313" key="23">
    <source>
        <dbReference type="Proteomes" id="UP000001876"/>
    </source>
</evidence>
<evidence type="ECO:0000256" key="7">
    <source>
        <dbReference type="ARBA" id="ARBA00022801"/>
    </source>
</evidence>
<evidence type="ECO:0000256" key="8">
    <source>
        <dbReference type="ARBA" id="ARBA00022837"/>
    </source>
</evidence>
<dbReference type="RefSeq" id="XP_003060259.1">
    <property type="nucleotide sequence ID" value="XM_003060213.1"/>
</dbReference>
<evidence type="ECO:0000256" key="16">
    <source>
        <dbReference type="ARBA" id="ARBA00047669"/>
    </source>
</evidence>
<evidence type="ECO:0000256" key="20">
    <source>
        <dbReference type="PIRSR" id="PIRSR601382-3"/>
    </source>
</evidence>
<dbReference type="AlphaFoldDB" id="C1MYC5"/>
<dbReference type="EMBL" id="GG663742">
    <property type="protein sequence ID" value="EEH55028.1"/>
    <property type="molecule type" value="Genomic_DNA"/>
</dbReference>
<evidence type="ECO:0000313" key="22">
    <source>
        <dbReference type="EMBL" id="EEH55028.1"/>
    </source>
</evidence>
<keyword evidence="11" id="KW-0333">Golgi apparatus</keyword>
<evidence type="ECO:0000256" key="15">
    <source>
        <dbReference type="ARBA" id="ARBA00023295"/>
    </source>
</evidence>
<comment type="similarity">
    <text evidence="4 21">Belongs to the glycosyl hydrolase 47 family.</text>
</comment>
<reference evidence="22 23" key="1">
    <citation type="journal article" date="2009" name="Science">
        <title>Green evolution and dynamic adaptations revealed by genomes of the marine picoeukaryotes Micromonas.</title>
        <authorList>
            <person name="Worden A.Z."/>
            <person name="Lee J.H."/>
            <person name="Mock T."/>
            <person name="Rouze P."/>
            <person name="Simmons M.P."/>
            <person name="Aerts A.L."/>
            <person name="Allen A.E."/>
            <person name="Cuvelier M.L."/>
            <person name="Derelle E."/>
            <person name="Everett M.V."/>
            <person name="Foulon E."/>
            <person name="Grimwood J."/>
            <person name="Gundlach H."/>
            <person name="Henrissat B."/>
            <person name="Napoli C."/>
            <person name="McDonald S.M."/>
            <person name="Parker M.S."/>
            <person name="Rombauts S."/>
            <person name="Salamov A."/>
            <person name="Von Dassow P."/>
            <person name="Badger J.H."/>
            <person name="Coutinho P.M."/>
            <person name="Demir E."/>
            <person name="Dubchak I."/>
            <person name="Gentemann C."/>
            <person name="Eikrem W."/>
            <person name="Gready J.E."/>
            <person name="John U."/>
            <person name="Lanier W."/>
            <person name="Lindquist E.A."/>
            <person name="Lucas S."/>
            <person name="Mayer K.F."/>
            <person name="Moreau H."/>
            <person name="Not F."/>
            <person name="Otillar R."/>
            <person name="Panaud O."/>
            <person name="Pangilinan J."/>
            <person name="Paulsen I."/>
            <person name="Piegu B."/>
            <person name="Poliakov A."/>
            <person name="Robbens S."/>
            <person name="Schmutz J."/>
            <person name="Toulza E."/>
            <person name="Wyss T."/>
            <person name="Zelensky A."/>
            <person name="Zhou K."/>
            <person name="Armbrust E.V."/>
            <person name="Bhattacharya D."/>
            <person name="Goodenough U.W."/>
            <person name="Van de Peer Y."/>
            <person name="Grigoriev I.V."/>
        </authorList>
    </citation>
    <scope>NUCLEOTIDE SEQUENCE [LARGE SCALE GENOMIC DNA]</scope>
    <source>
        <strain evidence="22 23">CCMP1545</strain>
    </source>
</reference>
<protein>
    <recommendedName>
        <fullName evidence="21">alpha-1,2-Mannosidase</fullName>
        <ecNumber evidence="21">3.2.1.-</ecNumber>
    </recommendedName>
</protein>
<comment type="subcellular location">
    <subcellularLocation>
        <location evidence="2">Golgi apparatus membrane</location>
        <topology evidence="2">Single-pass type II membrane protein</topology>
    </subcellularLocation>
</comment>
<evidence type="ECO:0000256" key="1">
    <source>
        <dbReference type="ARBA" id="ARBA00001913"/>
    </source>
</evidence>
<comment type="pathway">
    <text evidence="3">Protein modification; protein glycosylation.</text>
</comment>
<evidence type="ECO:0000256" key="19">
    <source>
        <dbReference type="PIRSR" id="PIRSR601382-2"/>
    </source>
</evidence>
<keyword evidence="7 21" id="KW-0378">Hydrolase</keyword>
<evidence type="ECO:0000256" key="5">
    <source>
        <dbReference type="ARBA" id="ARBA00022692"/>
    </source>
</evidence>
<comment type="cofactor">
    <cofactor evidence="1 19">
        <name>Ca(2+)</name>
        <dbReference type="ChEBI" id="CHEBI:29108"/>
    </cofactor>
</comment>
<dbReference type="PANTHER" id="PTHR11742:SF6">
    <property type="entry name" value="MANNOSYL-OLIGOSACCHARIDE ALPHA-1,2-MANNOSIDASE IA-RELATED"/>
    <property type="match status" value="1"/>
</dbReference>
<dbReference type="Gene3D" id="1.50.10.10">
    <property type="match status" value="1"/>
</dbReference>
<feature type="active site" evidence="18">
    <location>
        <position position="307"/>
    </location>
</feature>
<dbReference type="eggNOG" id="KOG2204">
    <property type="taxonomic scope" value="Eukaryota"/>
</dbReference>
<keyword evidence="8 19" id="KW-0106">Calcium</keyword>
<proteinExistence type="inferred from homology"/>
<organism evidence="23">
    <name type="scientific">Micromonas pusilla (strain CCMP1545)</name>
    <name type="common">Picoplanktonic green alga</name>
    <dbReference type="NCBI Taxonomy" id="564608"/>
    <lineage>
        <taxon>Eukaryota</taxon>
        <taxon>Viridiplantae</taxon>
        <taxon>Chlorophyta</taxon>
        <taxon>Mamiellophyceae</taxon>
        <taxon>Mamiellales</taxon>
        <taxon>Mamiellaceae</taxon>
        <taxon>Micromonas</taxon>
    </lineage>
</organism>
<evidence type="ECO:0000256" key="2">
    <source>
        <dbReference type="ARBA" id="ARBA00004323"/>
    </source>
</evidence>
<feature type="active site" evidence="18">
    <location>
        <position position="448"/>
    </location>
</feature>
<keyword evidence="12" id="KW-0472">Membrane</keyword>
<evidence type="ECO:0000256" key="14">
    <source>
        <dbReference type="ARBA" id="ARBA00023180"/>
    </source>
</evidence>
<dbReference type="Proteomes" id="UP000001876">
    <property type="component" value="Unassembled WGS sequence"/>
</dbReference>